<dbReference type="AlphaFoldDB" id="A0AAV7WCE5"/>
<dbReference type="Proteomes" id="UP001066276">
    <property type="component" value="Chromosome 1_2"/>
</dbReference>
<dbReference type="EMBL" id="JANPWB010000002">
    <property type="protein sequence ID" value="KAJ1211715.1"/>
    <property type="molecule type" value="Genomic_DNA"/>
</dbReference>
<proteinExistence type="predicted"/>
<accession>A0AAV7WCE5</accession>
<keyword evidence="3" id="KW-1185">Reference proteome</keyword>
<reference evidence="2" key="1">
    <citation type="journal article" date="2022" name="bioRxiv">
        <title>Sequencing and chromosome-scale assembly of the giantPleurodeles waltlgenome.</title>
        <authorList>
            <person name="Brown T."/>
            <person name="Elewa A."/>
            <person name="Iarovenko S."/>
            <person name="Subramanian E."/>
            <person name="Araus A.J."/>
            <person name="Petzold A."/>
            <person name="Susuki M."/>
            <person name="Suzuki K.-i.T."/>
            <person name="Hayashi T."/>
            <person name="Toyoda A."/>
            <person name="Oliveira C."/>
            <person name="Osipova E."/>
            <person name="Leigh N.D."/>
            <person name="Simon A."/>
            <person name="Yun M.H."/>
        </authorList>
    </citation>
    <scope>NUCLEOTIDE SEQUENCE</scope>
    <source>
        <strain evidence="2">20211129_DDA</strain>
        <tissue evidence="2">Liver</tissue>
    </source>
</reference>
<organism evidence="2 3">
    <name type="scientific">Pleurodeles waltl</name>
    <name type="common">Iberian ribbed newt</name>
    <dbReference type="NCBI Taxonomy" id="8319"/>
    <lineage>
        <taxon>Eukaryota</taxon>
        <taxon>Metazoa</taxon>
        <taxon>Chordata</taxon>
        <taxon>Craniata</taxon>
        <taxon>Vertebrata</taxon>
        <taxon>Euteleostomi</taxon>
        <taxon>Amphibia</taxon>
        <taxon>Batrachia</taxon>
        <taxon>Caudata</taxon>
        <taxon>Salamandroidea</taxon>
        <taxon>Salamandridae</taxon>
        <taxon>Pleurodelinae</taxon>
        <taxon>Pleurodeles</taxon>
    </lineage>
</organism>
<feature type="compositionally biased region" description="Polar residues" evidence="1">
    <location>
        <begin position="1"/>
        <end position="20"/>
    </location>
</feature>
<evidence type="ECO:0000313" key="2">
    <source>
        <dbReference type="EMBL" id="KAJ1211715.1"/>
    </source>
</evidence>
<feature type="compositionally biased region" description="Basic residues" evidence="1">
    <location>
        <begin position="80"/>
        <end position="89"/>
    </location>
</feature>
<name>A0AAV7WCE5_PLEWA</name>
<gene>
    <name evidence="2" type="ORF">NDU88_007071</name>
</gene>
<feature type="region of interest" description="Disordered" evidence="1">
    <location>
        <begin position="1"/>
        <end position="103"/>
    </location>
</feature>
<evidence type="ECO:0000256" key="1">
    <source>
        <dbReference type="SAM" id="MobiDB-lite"/>
    </source>
</evidence>
<protein>
    <submittedName>
        <fullName evidence="2">Uncharacterized protein</fullName>
    </submittedName>
</protein>
<sequence>MSSPAVNAPAGSSSSLQTAGIQLPGCPRPTCGLAPQRCASSSQRGGRPQIPDNCSNTAPGSSAPCPTRPKALRAPAPLTWRRRPPRRRLSPTPTDGPPRHHSHALRWARVCRSPQLPRLQIQRDPGGCNQGLWQSRTPQCRSAPVIGVPPAPHTLDAAG</sequence>
<comment type="caution">
    <text evidence="2">The sequence shown here is derived from an EMBL/GenBank/DDBJ whole genome shotgun (WGS) entry which is preliminary data.</text>
</comment>
<evidence type="ECO:0000313" key="3">
    <source>
        <dbReference type="Proteomes" id="UP001066276"/>
    </source>
</evidence>